<dbReference type="Gene3D" id="1.10.150.130">
    <property type="match status" value="1"/>
</dbReference>
<dbReference type="AlphaFoldDB" id="A7VTE5"/>
<dbReference type="PDB" id="2KOB">
    <property type="method" value="NMR"/>
    <property type="chains" value="A=61-160"/>
</dbReference>
<evidence type="ECO:0000256" key="4">
    <source>
        <dbReference type="PROSITE-ProRule" id="PRU01248"/>
    </source>
</evidence>
<reference evidence="8 10" key="4">
    <citation type="submission" date="2017-07" db="EMBL/GenBank/DDBJ databases">
        <title>Prevalence of linear plasmids in Cutibacterium (Propionibacterium) acnes isolates obtained from prostatic tissue.</title>
        <authorList>
            <person name="Davidsson S."/>
            <person name="Carlsson J."/>
            <person name="Molling P."/>
            <person name="Andren O."/>
            <person name="Andersson S.-O."/>
            <person name="Brzuszkiewicz E."/>
            <person name="Poehlein A."/>
            <person name="Al-Zeer M."/>
            <person name="Brinkmann V."/>
            <person name="Scavenius C."/>
            <person name="Nazipi S."/>
            <person name="Soderquist B."/>
            <person name="Bruggemann H."/>
        </authorList>
    </citation>
    <scope>NUCLEOTIDE SEQUENCE [LARGE SCALE GENOMIC DNA]</scope>
    <source>
        <strain evidence="8 10">DSM 753</strain>
    </source>
</reference>
<dbReference type="Pfam" id="PF00589">
    <property type="entry name" value="Phage_integrase"/>
    <property type="match status" value="1"/>
</dbReference>
<dbReference type="eggNOG" id="COG4974">
    <property type="taxonomic scope" value="Bacteria"/>
</dbReference>
<dbReference type="InterPro" id="IPR011010">
    <property type="entry name" value="DNA_brk_join_enz"/>
</dbReference>
<dbReference type="CDD" id="cd01189">
    <property type="entry name" value="INT_ICEBs1_C_like"/>
    <property type="match status" value="1"/>
</dbReference>
<organism evidence="7 9">
    <name type="scientific">[Clostridium] leptum DSM 753</name>
    <dbReference type="NCBI Taxonomy" id="428125"/>
    <lineage>
        <taxon>Bacteria</taxon>
        <taxon>Bacillati</taxon>
        <taxon>Bacillota</taxon>
        <taxon>Clostridia</taxon>
        <taxon>Eubacteriales</taxon>
        <taxon>Oscillospiraceae</taxon>
        <taxon>Oscillospiraceae incertae sedis</taxon>
    </lineage>
</organism>
<proteinExistence type="evidence at protein level"/>
<dbReference type="EMBL" id="NOXF01000001">
    <property type="protein sequence ID" value="PEQ25429.1"/>
    <property type="molecule type" value="Genomic_DNA"/>
</dbReference>
<evidence type="ECO:0000313" key="7">
    <source>
        <dbReference type="EMBL" id="EDO61441.1"/>
    </source>
</evidence>
<keyword evidence="11" id="KW-0002">3D-structure</keyword>
<dbReference type="HOGENOM" id="CLU_027562_17_1_9"/>
<dbReference type="PROSITE" id="PS51898">
    <property type="entry name" value="TYR_RECOMBINASE"/>
    <property type="match status" value="1"/>
</dbReference>
<comment type="caution">
    <text evidence="7">The sequence shown here is derived from an EMBL/GenBank/DDBJ whole genome shotgun (WGS) entry which is preliminary data.</text>
</comment>
<dbReference type="PDBsum" id="2KOB"/>
<dbReference type="InterPro" id="IPR053876">
    <property type="entry name" value="Phage_int_M"/>
</dbReference>
<evidence type="ECO:0000313" key="10">
    <source>
        <dbReference type="Proteomes" id="UP000220611"/>
    </source>
</evidence>
<evidence type="ECO:0000256" key="3">
    <source>
        <dbReference type="ARBA" id="ARBA00023172"/>
    </source>
</evidence>
<dbReference type="InterPro" id="IPR044068">
    <property type="entry name" value="CB"/>
</dbReference>
<sequence>MAKSRVKKRPDGRYAMQIYLGTVDGKRKYKTVYGGTPKEVQKKADEVRILMGKGINITSMRDSFGDWAEKFLKSKEADGVSVSQLNSYKNYCRNHLSPLYMKSLSEILPADIQSIINETKLAKNTLKAIRNTASQIFRLAIENRAIDFNPADYVRIPKIAPEFHRDALTDDQQRWIRETPHRAQRAAMLMLYSGLRRGEATALTWADVDLNTGTISVTKSAEMINGKPHIKTTKTETGIRIVRIPQVLIDFLRNEKDSEFPLCMHVIHSARGKMMTNQAWRCMWDSYLLDLNVKYGYGGKINKFDPHGVVMRIPAFTPHWLRHTFASLLYRAGVDVLTARDQLGHSDIKTTLMIYTHLDKLYKEKHMDKLNEYLNPCKSHASQYNPESRMKSK</sequence>
<evidence type="ECO:0007829" key="11">
    <source>
        <dbReference type="PDB" id="2KOB"/>
    </source>
</evidence>
<gene>
    <name evidence="8" type="ORF">CH238_00010</name>
    <name evidence="7" type="ORF">CLOLEP_01837</name>
</gene>
<reference evidence="11" key="3">
    <citation type="submission" date="2009-09" db="PDB data bank">
        <title>Solution NMR structure of CLOLEP_01837 (fragment 61-160) from Clostridium leptum. Northeast Structural Genomics Consortium Target QlR8A.</title>
        <authorList>
            <person name="Ramelot T.A."/>
            <person name="Lee D."/>
            <person name="Ciccosanti C."/>
            <person name="Jiang M."/>
            <person name="Nair R."/>
            <person name="Rost B."/>
            <person name="Acton T.B."/>
            <person name="Xiao R."/>
            <person name="Everett J.K."/>
            <person name="Montelione G.T."/>
            <person name="Kennedy M.A."/>
        </authorList>
    </citation>
    <scope>STRUCTURE BY NMR OF 61-160</scope>
</reference>
<dbReference type="Proteomes" id="UP000220611">
    <property type="component" value="Unassembled WGS sequence"/>
</dbReference>
<protein>
    <submittedName>
        <fullName evidence="8">Site-specific integrase</fullName>
    </submittedName>
    <submittedName>
        <fullName evidence="7">Site-specific recombinase, phage integrase family</fullName>
    </submittedName>
</protein>
<feature type="domain" description="Core-binding (CB)" evidence="6">
    <location>
        <begin position="62"/>
        <end position="141"/>
    </location>
</feature>
<dbReference type="SMR" id="A7VTE5"/>
<keyword evidence="2 4" id="KW-0238">DNA-binding</keyword>
<dbReference type="InterPro" id="IPR013762">
    <property type="entry name" value="Integrase-like_cat_sf"/>
</dbReference>
<name>A7VTE5_9FIRM</name>
<evidence type="ECO:0000259" key="6">
    <source>
        <dbReference type="PROSITE" id="PS51900"/>
    </source>
</evidence>
<dbReference type="GO" id="GO:0006310">
    <property type="term" value="P:DNA recombination"/>
    <property type="evidence" value="ECO:0007669"/>
    <property type="project" value="UniProtKB-KW"/>
</dbReference>
<reference evidence="7 9" key="1">
    <citation type="submission" date="2007-08" db="EMBL/GenBank/DDBJ databases">
        <title>Draft genome sequence of Clostridium leptum (DSM 753).</title>
        <authorList>
            <person name="Sudarsanam P."/>
            <person name="Ley R."/>
            <person name="Guruge J."/>
            <person name="Turnbaugh P.J."/>
            <person name="Mahowald M."/>
            <person name="Liep D."/>
            <person name="Gordon J."/>
        </authorList>
    </citation>
    <scope>NUCLEOTIDE SEQUENCE [LARGE SCALE GENOMIC DNA]</scope>
    <source>
        <strain evidence="7 9">DSM 753</strain>
    </source>
</reference>
<dbReference type="PANTHER" id="PTHR30349:SF64">
    <property type="entry name" value="PROPHAGE INTEGRASE INTD-RELATED"/>
    <property type="match status" value="1"/>
</dbReference>
<evidence type="ECO:0000256" key="1">
    <source>
        <dbReference type="ARBA" id="ARBA00008857"/>
    </source>
</evidence>
<accession>A7VTE5</accession>
<dbReference type="InterPro" id="IPR010998">
    <property type="entry name" value="Integrase_recombinase_N"/>
</dbReference>
<dbReference type="Pfam" id="PF22022">
    <property type="entry name" value="Phage_int_M"/>
    <property type="match status" value="1"/>
</dbReference>
<evidence type="ECO:0000313" key="8">
    <source>
        <dbReference type="EMBL" id="PEQ25429.1"/>
    </source>
</evidence>
<dbReference type="GO" id="GO:0003677">
    <property type="term" value="F:DNA binding"/>
    <property type="evidence" value="ECO:0007669"/>
    <property type="project" value="UniProtKB-UniRule"/>
</dbReference>
<dbReference type="Proteomes" id="UP000003490">
    <property type="component" value="Unassembled WGS sequence"/>
</dbReference>
<keyword evidence="10" id="KW-1185">Reference proteome</keyword>
<dbReference type="OrthoDB" id="9803188at2"/>
<dbReference type="GO" id="GO:0015074">
    <property type="term" value="P:DNA integration"/>
    <property type="evidence" value="ECO:0007669"/>
    <property type="project" value="InterPro"/>
</dbReference>
<reference evidence="7 9" key="2">
    <citation type="submission" date="2007-08" db="EMBL/GenBank/DDBJ databases">
        <authorList>
            <person name="Fulton L."/>
            <person name="Clifton S."/>
            <person name="Fulton B."/>
            <person name="Xu J."/>
            <person name="Minx P."/>
            <person name="Pepin K.H."/>
            <person name="Johnson M."/>
            <person name="Thiruvilangam P."/>
            <person name="Bhonagiri V."/>
            <person name="Nash W.E."/>
            <person name="Wang C."/>
            <person name="Mardis E.R."/>
            <person name="Wilson R.K."/>
        </authorList>
    </citation>
    <scope>NUCLEOTIDE SEQUENCE [LARGE SCALE GENOMIC DNA]</scope>
    <source>
        <strain evidence="7 9">DSM 753</strain>
    </source>
</reference>
<dbReference type="SUPFAM" id="SSF56349">
    <property type="entry name" value="DNA breaking-rejoining enzymes"/>
    <property type="match status" value="1"/>
</dbReference>
<dbReference type="Gene3D" id="1.10.443.10">
    <property type="entry name" value="Intergrase catalytic core"/>
    <property type="match status" value="1"/>
</dbReference>
<dbReference type="InterPro" id="IPR002104">
    <property type="entry name" value="Integrase_catalytic"/>
</dbReference>
<dbReference type="PANTHER" id="PTHR30349">
    <property type="entry name" value="PHAGE INTEGRASE-RELATED"/>
    <property type="match status" value="1"/>
</dbReference>
<evidence type="ECO:0000256" key="2">
    <source>
        <dbReference type="ARBA" id="ARBA00023125"/>
    </source>
</evidence>
<feature type="domain" description="Tyr recombinase" evidence="5">
    <location>
        <begin position="163"/>
        <end position="368"/>
    </location>
</feature>
<evidence type="ECO:0000313" key="9">
    <source>
        <dbReference type="Proteomes" id="UP000003490"/>
    </source>
</evidence>
<comment type="similarity">
    <text evidence="1">Belongs to the 'phage' integrase family.</text>
</comment>
<dbReference type="InterPro" id="IPR050090">
    <property type="entry name" value="Tyrosine_recombinase_XerCD"/>
</dbReference>
<dbReference type="EMBL" id="ABCB02000018">
    <property type="protein sequence ID" value="EDO61441.1"/>
    <property type="molecule type" value="Genomic_DNA"/>
</dbReference>
<keyword evidence="3" id="KW-0233">DNA recombination</keyword>
<dbReference type="PROSITE" id="PS51900">
    <property type="entry name" value="CB"/>
    <property type="match status" value="1"/>
</dbReference>
<evidence type="ECO:0000259" key="5">
    <source>
        <dbReference type="PROSITE" id="PS51898"/>
    </source>
</evidence>